<keyword evidence="1" id="KW-0732">Signal</keyword>
<dbReference type="KEGG" id="acou:A5CBH24_05160"/>
<dbReference type="GeneID" id="78341229"/>
<name>A0A4Y1WQ20_9BACT</name>
<organism evidence="2 3">
    <name type="scientific">Alistipes communis</name>
    <dbReference type="NCBI Taxonomy" id="2585118"/>
    <lineage>
        <taxon>Bacteria</taxon>
        <taxon>Pseudomonadati</taxon>
        <taxon>Bacteroidota</taxon>
        <taxon>Bacteroidia</taxon>
        <taxon>Bacteroidales</taxon>
        <taxon>Rikenellaceae</taxon>
        <taxon>Alistipes</taxon>
    </lineage>
</organism>
<dbReference type="PROSITE" id="PS51257">
    <property type="entry name" value="PROKAR_LIPOPROTEIN"/>
    <property type="match status" value="1"/>
</dbReference>
<dbReference type="RefSeq" id="WP_141412110.1">
    <property type="nucleotide sequence ID" value="NZ_AP019735.1"/>
</dbReference>
<evidence type="ECO:0008006" key="4">
    <source>
        <dbReference type="Google" id="ProtNLM"/>
    </source>
</evidence>
<dbReference type="Proteomes" id="UP000318946">
    <property type="component" value="Chromosome"/>
</dbReference>
<protein>
    <recommendedName>
        <fullName evidence="4">Fibronectin type-III domain-containing protein</fullName>
    </recommendedName>
</protein>
<gene>
    <name evidence="2" type="ORF">A5CBH24_05160</name>
</gene>
<dbReference type="AlphaFoldDB" id="A0A4Y1WQ20"/>
<evidence type="ECO:0000313" key="3">
    <source>
        <dbReference type="Proteomes" id="UP000318946"/>
    </source>
</evidence>
<evidence type="ECO:0000313" key="2">
    <source>
        <dbReference type="EMBL" id="BBL03203.1"/>
    </source>
</evidence>
<dbReference type="OrthoDB" id="9992451at2"/>
<keyword evidence="3" id="KW-1185">Reference proteome</keyword>
<sequence>MRNLFASFASMALFVGALGFAACSDDDNTSTDPGEGGENTKPEVSVVVTPGATTASSVSFTVAPQNADKCAYVCLKNVEGIELPDAVSVMAEGRQLEKVETQLVEVKELEAEAEYVVLAAASAGENAPVLSEPITLTTEKVNQGTTMEVTLAEGERTESTLSFTVTTANAAECRYRYFKKTEDFVLPDKYDIFATGDKVETSSPQEILLENLDDDTTYVIVAVVEAADSYDKEMSEPLEMTTLKRDKPENVDQQHFTEGELQVYSGGNNFYVKLTNDAYTVVLDLYDDYAKEKAPVIPAHEYSYLKGYHSNEPWVMASTSSVTAVSGAAFEIEKGSVNVGFADGAYTIVGSLISQDNKQLDIDYKGSLAFPVKLNSGKIEKSEKGYLAAFTGENLYGLNLEFITDKIAAGTYSFDNGTLGGNSALICGTTEYAVKAGSVELSLPSETNYVIKGELTTAEGYPLSLDVSIYGVTQPEEPGDAIVFTSISQAYAEADATGWAINYSVEFENDEWQAAFEFCNDGGTGSQIPAYKYLYSSYVESGTGCVTQYRIVNKKTSETLTLDEGSVTVAYADGVYDIDFDLMQTNGQHFKASYDGPIELDDYTSMGGGGYAR</sequence>
<accession>A0A4Y1WQ20</accession>
<proteinExistence type="predicted"/>
<evidence type="ECO:0000256" key="1">
    <source>
        <dbReference type="SAM" id="SignalP"/>
    </source>
</evidence>
<reference evidence="3" key="1">
    <citation type="submission" date="2019-06" db="EMBL/GenBank/DDBJ databases">
        <title>Alistipes onderdonkii subsp. vulgaris subsp. nov., Alistipes dispar sp. nov. and Alistipes communis sp. nov., isolated from human faeces, and creation of Alistipes onderdonkii subsp. onderdonkii subsp. nov.</title>
        <authorList>
            <person name="Sakamoto M."/>
            <person name="Ikeyama N."/>
            <person name="Ogata Y."/>
            <person name="Suda W."/>
            <person name="Iino T."/>
            <person name="Hattori M."/>
            <person name="Ohkuma M."/>
        </authorList>
    </citation>
    <scope>NUCLEOTIDE SEQUENCE [LARGE SCALE GENOMIC DNA]</scope>
    <source>
        <strain evidence="3">5CBH24</strain>
    </source>
</reference>
<feature type="chain" id="PRO_5021293162" description="Fibronectin type-III domain-containing protein" evidence="1">
    <location>
        <begin position="22"/>
        <end position="613"/>
    </location>
</feature>
<feature type="signal peptide" evidence="1">
    <location>
        <begin position="1"/>
        <end position="21"/>
    </location>
</feature>
<dbReference type="EMBL" id="AP019735">
    <property type="protein sequence ID" value="BBL03203.1"/>
    <property type="molecule type" value="Genomic_DNA"/>
</dbReference>